<name>A0ABV7YFR4_9ACTN</name>
<gene>
    <name evidence="5" type="primary">recX</name>
    <name evidence="10" type="ORF">ACFOUW_16760</name>
</gene>
<dbReference type="EMBL" id="JBHRZH010000015">
    <property type="protein sequence ID" value="MFC3762495.1"/>
    <property type="molecule type" value="Genomic_DNA"/>
</dbReference>
<dbReference type="Proteomes" id="UP001595699">
    <property type="component" value="Unassembled WGS sequence"/>
</dbReference>
<dbReference type="InterPro" id="IPR036388">
    <property type="entry name" value="WH-like_DNA-bd_sf"/>
</dbReference>
<dbReference type="InterPro" id="IPR003783">
    <property type="entry name" value="Regulatory_RecX"/>
</dbReference>
<evidence type="ECO:0000313" key="10">
    <source>
        <dbReference type="EMBL" id="MFC3762495.1"/>
    </source>
</evidence>
<feature type="region of interest" description="Disordered" evidence="6">
    <location>
        <begin position="1"/>
        <end position="27"/>
    </location>
</feature>
<evidence type="ECO:0000313" key="11">
    <source>
        <dbReference type="Proteomes" id="UP001595699"/>
    </source>
</evidence>
<evidence type="ECO:0000259" key="9">
    <source>
        <dbReference type="Pfam" id="PF21982"/>
    </source>
</evidence>
<dbReference type="InterPro" id="IPR053925">
    <property type="entry name" value="RecX_HTH_3rd"/>
</dbReference>
<evidence type="ECO:0000259" key="8">
    <source>
        <dbReference type="Pfam" id="PF21981"/>
    </source>
</evidence>
<dbReference type="HAMAP" id="MF_01114">
    <property type="entry name" value="RecX"/>
    <property type="match status" value="1"/>
</dbReference>
<evidence type="ECO:0000256" key="3">
    <source>
        <dbReference type="ARBA" id="ARBA00018111"/>
    </source>
</evidence>
<comment type="caution">
    <text evidence="10">The sequence shown here is derived from an EMBL/GenBank/DDBJ whole genome shotgun (WGS) entry which is preliminary data.</text>
</comment>
<dbReference type="InterPro" id="IPR053926">
    <property type="entry name" value="RecX_HTH_1st"/>
</dbReference>
<dbReference type="Gene3D" id="1.10.10.10">
    <property type="entry name" value="Winged helix-like DNA-binding domain superfamily/Winged helix DNA-binding domain"/>
    <property type="match status" value="3"/>
</dbReference>
<dbReference type="Pfam" id="PF21981">
    <property type="entry name" value="RecX_HTH3"/>
    <property type="match status" value="1"/>
</dbReference>
<feature type="compositionally biased region" description="Basic and acidic residues" evidence="6">
    <location>
        <begin position="1"/>
        <end position="10"/>
    </location>
</feature>
<dbReference type="InterPro" id="IPR053924">
    <property type="entry name" value="RecX_HTH_2nd"/>
</dbReference>
<feature type="domain" description="RecX first three-helical" evidence="9">
    <location>
        <begin position="33"/>
        <end position="71"/>
    </location>
</feature>
<sequence>MAGRKFSDRRARAKAAPPDELDEKLQSDPAAVARSVVLRQLALQPRTRAELAKALERKGVPDEVAEEVLSRFGDVGLIDDAAFAQSWVESRHAGRGLAKRALAYELRKRGVDDQDVNEAVDQLAPETELATARALVAKKLRSTQQLEPQARVRRLAGMLARKGYPPSLAVRVVREALAGEDTEDLLDHLELEDDR</sequence>
<reference evidence="11" key="1">
    <citation type="journal article" date="2019" name="Int. J. Syst. Evol. Microbiol.">
        <title>The Global Catalogue of Microorganisms (GCM) 10K type strain sequencing project: providing services to taxonomists for standard genome sequencing and annotation.</title>
        <authorList>
            <consortium name="The Broad Institute Genomics Platform"/>
            <consortium name="The Broad Institute Genome Sequencing Center for Infectious Disease"/>
            <person name="Wu L."/>
            <person name="Ma J."/>
        </authorList>
    </citation>
    <scope>NUCLEOTIDE SEQUENCE [LARGE SCALE GENOMIC DNA]</scope>
    <source>
        <strain evidence="11">CGMCC 4.7241</strain>
    </source>
</reference>
<dbReference type="RefSeq" id="WP_205118787.1">
    <property type="nucleotide sequence ID" value="NZ_JAFBCM010000001.1"/>
</dbReference>
<evidence type="ECO:0000256" key="6">
    <source>
        <dbReference type="SAM" id="MobiDB-lite"/>
    </source>
</evidence>
<keyword evidence="11" id="KW-1185">Reference proteome</keyword>
<dbReference type="PANTHER" id="PTHR33602:SF1">
    <property type="entry name" value="REGULATORY PROTEIN RECX FAMILY PROTEIN"/>
    <property type="match status" value="1"/>
</dbReference>
<dbReference type="Pfam" id="PF21982">
    <property type="entry name" value="RecX_HTH1"/>
    <property type="match status" value="1"/>
</dbReference>
<keyword evidence="4 5" id="KW-0963">Cytoplasm</keyword>
<evidence type="ECO:0000256" key="5">
    <source>
        <dbReference type="HAMAP-Rule" id="MF_01114"/>
    </source>
</evidence>
<comment type="similarity">
    <text evidence="2 5">Belongs to the RecX family.</text>
</comment>
<protein>
    <recommendedName>
        <fullName evidence="3 5">Regulatory protein RecX</fullName>
    </recommendedName>
</protein>
<proteinExistence type="inferred from homology"/>
<dbReference type="PANTHER" id="PTHR33602">
    <property type="entry name" value="REGULATORY PROTEIN RECX FAMILY PROTEIN"/>
    <property type="match status" value="1"/>
</dbReference>
<dbReference type="Pfam" id="PF02631">
    <property type="entry name" value="RecX_HTH2"/>
    <property type="match status" value="1"/>
</dbReference>
<evidence type="ECO:0000256" key="2">
    <source>
        <dbReference type="ARBA" id="ARBA00009695"/>
    </source>
</evidence>
<feature type="domain" description="RecX second three-helical" evidence="7">
    <location>
        <begin position="79"/>
        <end position="119"/>
    </location>
</feature>
<evidence type="ECO:0000259" key="7">
    <source>
        <dbReference type="Pfam" id="PF02631"/>
    </source>
</evidence>
<organism evidence="10 11">
    <name type="scientific">Tenggerimyces flavus</name>
    <dbReference type="NCBI Taxonomy" id="1708749"/>
    <lineage>
        <taxon>Bacteria</taxon>
        <taxon>Bacillati</taxon>
        <taxon>Actinomycetota</taxon>
        <taxon>Actinomycetes</taxon>
        <taxon>Propionibacteriales</taxon>
        <taxon>Nocardioidaceae</taxon>
        <taxon>Tenggerimyces</taxon>
    </lineage>
</organism>
<comment type="subcellular location">
    <subcellularLocation>
        <location evidence="1 5">Cytoplasm</location>
    </subcellularLocation>
</comment>
<evidence type="ECO:0000256" key="1">
    <source>
        <dbReference type="ARBA" id="ARBA00004496"/>
    </source>
</evidence>
<accession>A0ABV7YFR4</accession>
<evidence type="ECO:0000256" key="4">
    <source>
        <dbReference type="ARBA" id="ARBA00022490"/>
    </source>
</evidence>
<feature type="domain" description="RecX third three-helical" evidence="8">
    <location>
        <begin position="126"/>
        <end position="172"/>
    </location>
</feature>
<comment type="function">
    <text evidence="5">Modulates RecA activity.</text>
</comment>